<dbReference type="InterPro" id="IPR048538">
    <property type="entry name" value="Rrn7_cyclin_C"/>
</dbReference>
<evidence type="ECO:0000259" key="11">
    <source>
        <dbReference type="Pfam" id="PF20645"/>
    </source>
</evidence>
<accession>A0A336LVP0</accession>
<dbReference type="PANTHER" id="PTHR31576:SF2">
    <property type="entry name" value="TATA BOX-BINDING PROTEIN-ASSOCIATED FACTOR RNA POLYMERASE I SUBUNIT B"/>
    <property type="match status" value="1"/>
</dbReference>
<evidence type="ECO:0000256" key="10">
    <source>
        <dbReference type="SAM" id="MobiDB-lite"/>
    </source>
</evidence>
<evidence type="ECO:0000256" key="2">
    <source>
        <dbReference type="ARBA" id="ARBA00006899"/>
    </source>
</evidence>
<organism evidence="12">
    <name type="scientific">Culicoides sonorensis</name>
    <name type="common">Biting midge</name>
    <dbReference type="NCBI Taxonomy" id="179676"/>
    <lineage>
        <taxon>Eukaryota</taxon>
        <taxon>Metazoa</taxon>
        <taxon>Ecdysozoa</taxon>
        <taxon>Arthropoda</taxon>
        <taxon>Hexapoda</taxon>
        <taxon>Insecta</taxon>
        <taxon>Pterygota</taxon>
        <taxon>Neoptera</taxon>
        <taxon>Endopterygota</taxon>
        <taxon>Diptera</taxon>
        <taxon>Nematocera</taxon>
        <taxon>Chironomoidea</taxon>
        <taxon>Ceratopogonidae</taxon>
        <taxon>Ceratopogoninae</taxon>
        <taxon>Culicoides</taxon>
        <taxon>Monoculicoides</taxon>
    </lineage>
</organism>
<reference evidence="12" key="1">
    <citation type="submission" date="2018-07" db="EMBL/GenBank/DDBJ databases">
        <authorList>
            <person name="Quirk P.G."/>
            <person name="Krulwich T.A."/>
        </authorList>
    </citation>
    <scope>NUCLEOTIDE SEQUENCE</scope>
</reference>
<gene>
    <name evidence="12" type="primary">CSON005840</name>
</gene>
<dbReference type="VEuPathDB" id="VectorBase:CSON005840"/>
<evidence type="ECO:0000256" key="6">
    <source>
        <dbReference type="ARBA" id="ARBA00023015"/>
    </source>
</evidence>
<dbReference type="PANTHER" id="PTHR31576">
    <property type="entry name" value="TATA BOX-BINDING PROTEIN-ASSOCIATED FACTOR RNA POLYMERASE I SUBUNIT B"/>
    <property type="match status" value="1"/>
</dbReference>
<keyword evidence="7" id="KW-0238">DNA-binding</keyword>
<evidence type="ECO:0000256" key="7">
    <source>
        <dbReference type="ARBA" id="ARBA00023125"/>
    </source>
</evidence>
<evidence type="ECO:0000313" key="12">
    <source>
        <dbReference type="EMBL" id="SSX22005.1"/>
    </source>
</evidence>
<dbReference type="GO" id="GO:0005668">
    <property type="term" value="C:RNA polymerase transcription factor SL1 complex"/>
    <property type="evidence" value="ECO:0007669"/>
    <property type="project" value="TreeGrafter"/>
</dbReference>
<keyword evidence="5" id="KW-0862">Zinc</keyword>
<name>A0A336LVP0_CULSO</name>
<feature type="domain" description="Rrn7/TAF1B C-terminal cyclin" evidence="11">
    <location>
        <begin position="365"/>
        <end position="480"/>
    </location>
</feature>
<sequence>MKFTCKFCESNEFNIVDGWYYCGECHRQNHQEFEYDTFALGQEGALKKTKIQDVTTDSLKNIADKTELTTWEAFNYILHGLVEELIRIGVTPEIKLTVFQMWAYYLKKTEIAFFNKKKPALPKLPPIFTRRDADILYNHQRRLRKRPRSISSDRSKSTETIPLSNRARKQKIARLVNQSQRSEYQSEYEDSKTDINRTLTSLADVSASEIRTLSQGSTYGATSNVSSLAIEFSRYARSAFKNVVPKKHIAKHAADFKGELKCHSINFTDLGTDSFNLLTRRTLFGIIYCALNYHKAPYEIGDLIRFCREGHLSYNCGRKYIPRNLSEKKIRELNSKYTMCKKNDVGIHTGWRQFINYMRDFLHFEFEQPDLRALARRYVTELNLPDEIYNYVEMILVLCPPVMKLFNRGYLLPNYEGRAMAFILFVLKLLFGLDDQTELEMSESSKAINRELERNETKLKLFVWSDWVEFIEARRIVLEKCHAPSFCKTTKISPEHYMKYAQMKSHNDESQSDEEVKGIEDLHTKAAQRAESLTQFAKYFAEVDETRNMQLLDEKFIIFPPSLTPSQTYMEVLRETYPEKVHFPSMLLIDHSQRDIKSLLDPLNLYKTLLQCGIKLEVNEAQLNSSLKFERWTMRDIVVLFSHYNDCDFSVDETKWTENLKKRMTKIELKEQKDVMETHERRKAKFNEKKPKQYANTISEENIFFEQNDTISQDLPIPNPDQFDSILTLKQPHFNYWTHFYYSFINFYKTDYELFEEASKSFPRSFSWILNHCAKIIEMAPSDLYTQLLIVENQFLYALRPMDRIKTELKYRHYKNLPKKMRPKIRTIKNLFW</sequence>
<evidence type="ECO:0000256" key="9">
    <source>
        <dbReference type="ARBA" id="ARBA00023242"/>
    </source>
</evidence>
<dbReference type="GO" id="GO:0042790">
    <property type="term" value="P:nucleolar large rRNA transcription by RNA polymerase I"/>
    <property type="evidence" value="ECO:0007669"/>
    <property type="project" value="TreeGrafter"/>
</dbReference>
<comment type="subcellular location">
    <subcellularLocation>
        <location evidence="1">Nucleus</location>
        <location evidence="1">Nucleolus</location>
    </subcellularLocation>
</comment>
<dbReference type="GO" id="GO:0001164">
    <property type="term" value="F:RNA polymerase I core promoter sequence-specific DNA binding"/>
    <property type="evidence" value="ECO:0007669"/>
    <property type="project" value="InterPro"/>
</dbReference>
<keyword evidence="8" id="KW-0804">Transcription</keyword>
<dbReference type="InterPro" id="IPR033599">
    <property type="entry name" value="TAF1B/Rrn7"/>
</dbReference>
<evidence type="ECO:0000256" key="8">
    <source>
        <dbReference type="ARBA" id="ARBA00023163"/>
    </source>
</evidence>
<keyword evidence="6" id="KW-0805">Transcription regulation</keyword>
<dbReference type="AlphaFoldDB" id="A0A336LVP0"/>
<protein>
    <submittedName>
        <fullName evidence="12">CSON005840 protein</fullName>
    </submittedName>
</protein>
<dbReference type="GO" id="GO:0070860">
    <property type="term" value="C:RNA polymerase I core factor complex"/>
    <property type="evidence" value="ECO:0007669"/>
    <property type="project" value="InterPro"/>
</dbReference>
<dbReference type="GO" id="GO:0008270">
    <property type="term" value="F:zinc ion binding"/>
    <property type="evidence" value="ECO:0007669"/>
    <property type="project" value="UniProtKB-KW"/>
</dbReference>
<evidence type="ECO:0000256" key="4">
    <source>
        <dbReference type="ARBA" id="ARBA00022771"/>
    </source>
</evidence>
<evidence type="ECO:0000256" key="5">
    <source>
        <dbReference type="ARBA" id="ARBA00022833"/>
    </source>
</evidence>
<feature type="region of interest" description="Disordered" evidence="10">
    <location>
        <begin position="143"/>
        <end position="166"/>
    </location>
</feature>
<keyword evidence="4" id="KW-0863">Zinc-finger</keyword>
<dbReference type="OMA" id="WQRYVAM"/>
<evidence type="ECO:0000256" key="3">
    <source>
        <dbReference type="ARBA" id="ARBA00022723"/>
    </source>
</evidence>
<keyword evidence="9" id="KW-0539">Nucleus</keyword>
<proteinExistence type="inferred from homology"/>
<dbReference type="Pfam" id="PF20645">
    <property type="entry name" value="Rrn7_cyclin_C"/>
    <property type="match status" value="1"/>
</dbReference>
<keyword evidence="3" id="KW-0479">Metal-binding</keyword>
<dbReference type="EMBL" id="UFQT01000224">
    <property type="protein sequence ID" value="SSX22005.1"/>
    <property type="molecule type" value="Genomic_DNA"/>
</dbReference>
<evidence type="ECO:0000256" key="1">
    <source>
        <dbReference type="ARBA" id="ARBA00004604"/>
    </source>
</evidence>
<comment type="similarity">
    <text evidence="2">Belongs to the RRN7/TAF1B family.</text>
</comment>